<dbReference type="GO" id="GO:0016811">
    <property type="term" value="F:hydrolase activity, acting on carbon-nitrogen (but not peptide) bonds, in linear amides"/>
    <property type="evidence" value="ECO:0007669"/>
    <property type="project" value="TreeGrafter"/>
</dbReference>
<dbReference type="SUPFAM" id="SSF102588">
    <property type="entry name" value="LmbE-like"/>
    <property type="match status" value="1"/>
</dbReference>
<dbReference type="Proteomes" id="UP000253303">
    <property type="component" value="Unassembled WGS sequence"/>
</dbReference>
<organism evidence="2 3">
    <name type="scientific">Spongiactinospora rosea</name>
    <dbReference type="NCBI Taxonomy" id="2248750"/>
    <lineage>
        <taxon>Bacteria</taxon>
        <taxon>Bacillati</taxon>
        <taxon>Actinomycetota</taxon>
        <taxon>Actinomycetes</taxon>
        <taxon>Streptosporangiales</taxon>
        <taxon>Streptosporangiaceae</taxon>
        <taxon>Spongiactinospora</taxon>
    </lineage>
</organism>
<keyword evidence="1" id="KW-0862">Zinc</keyword>
<dbReference type="OrthoDB" id="116799at2"/>
<gene>
    <name evidence="2" type="ORF">DP939_22180</name>
</gene>
<proteinExistence type="predicted"/>
<sequence length="227" mass="24333">MPPFGLTPADHVLVIAPHPDDETLGAGGTIARLAECGIPVHVLAVACPAVTTGNAADRLDEFDTACDALGVTKRDVAWTGARARHPGSCPRDLVSLIELDHSLSLHTLRPTALLIPADGTFHQDHIAVHQAALAAARPRGTCGPVPRIVLGYTGPEDRAWTAREGVVHVDTTAAWPRKEKALNCYVSQLRRHCHPRNLDRIHAFDMTSGAAIGTELAESFVPYRMGF</sequence>
<dbReference type="AlphaFoldDB" id="A0A366LX15"/>
<reference evidence="2 3" key="1">
    <citation type="submission" date="2018-06" db="EMBL/GenBank/DDBJ databases">
        <title>Sphaerisporangium craniellae sp. nov., isolated from a marine sponge in the South China Sea.</title>
        <authorList>
            <person name="Li L."/>
        </authorList>
    </citation>
    <scope>NUCLEOTIDE SEQUENCE [LARGE SCALE GENOMIC DNA]</scope>
    <source>
        <strain evidence="2 3">LHW63015</strain>
    </source>
</reference>
<dbReference type="Gene3D" id="3.40.50.10320">
    <property type="entry name" value="LmbE-like"/>
    <property type="match status" value="1"/>
</dbReference>
<comment type="caution">
    <text evidence="2">The sequence shown here is derived from an EMBL/GenBank/DDBJ whole genome shotgun (WGS) entry which is preliminary data.</text>
</comment>
<dbReference type="GO" id="GO:0016137">
    <property type="term" value="P:glycoside metabolic process"/>
    <property type="evidence" value="ECO:0007669"/>
    <property type="project" value="UniProtKB-ARBA"/>
</dbReference>
<evidence type="ECO:0000313" key="3">
    <source>
        <dbReference type="Proteomes" id="UP000253303"/>
    </source>
</evidence>
<evidence type="ECO:0000313" key="2">
    <source>
        <dbReference type="EMBL" id="RBQ18073.1"/>
    </source>
</evidence>
<protein>
    <submittedName>
        <fullName evidence="2">GlcNAc-PI de-N-acetylase</fullName>
    </submittedName>
</protein>
<dbReference type="RefSeq" id="WP_113982673.1">
    <property type="nucleotide sequence ID" value="NZ_QMEY01000009.1"/>
</dbReference>
<evidence type="ECO:0000256" key="1">
    <source>
        <dbReference type="ARBA" id="ARBA00022833"/>
    </source>
</evidence>
<dbReference type="PANTHER" id="PTHR12993">
    <property type="entry name" value="N-ACETYLGLUCOSAMINYL-PHOSPHATIDYLINOSITOL DE-N-ACETYLASE-RELATED"/>
    <property type="match status" value="1"/>
</dbReference>
<accession>A0A366LX15</accession>
<dbReference type="PANTHER" id="PTHR12993:SF11">
    <property type="entry name" value="N-ACETYLGLUCOSAMINYL-PHOSPHATIDYLINOSITOL DE-N-ACETYLASE"/>
    <property type="match status" value="1"/>
</dbReference>
<name>A0A366LX15_9ACTN</name>
<dbReference type="EMBL" id="QMEY01000009">
    <property type="protein sequence ID" value="RBQ18073.1"/>
    <property type="molecule type" value="Genomic_DNA"/>
</dbReference>
<dbReference type="InterPro" id="IPR003737">
    <property type="entry name" value="GlcNAc_PI_deacetylase-related"/>
</dbReference>
<keyword evidence="3" id="KW-1185">Reference proteome</keyword>
<dbReference type="Pfam" id="PF02585">
    <property type="entry name" value="PIG-L"/>
    <property type="match status" value="1"/>
</dbReference>
<dbReference type="InterPro" id="IPR024078">
    <property type="entry name" value="LmbE-like_dom_sf"/>
</dbReference>